<keyword evidence="1" id="KW-1133">Transmembrane helix</keyword>
<reference evidence="2" key="1">
    <citation type="submission" date="2022-07" db="EMBL/GenBank/DDBJ databases">
        <title>Evaluation of T. orientalis genome assembly methods using nanopore sequencing and analysis of variation between genomes.</title>
        <authorList>
            <person name="Yam J."/>
            <person name="Micallef M.L."/>
            <person name="Liu M."/>
            <person name="Djordjevic S.P."/>
            <person name="Bogema D.R."/>
            <person name="Jenkins C."/>
        </authorList>
    </citation>
    <scope>NUCLEOTIDE SEQUENCE</scope>
    <source>
        <strain evidence="2">Goon Nure</strain>
    </source>
</reference>
<keyword evidence="1" id="KW-0472">Membrane</keyword>
<dbReference type="EMBL" id="CP056071">
    <property type="protein sequence ID" value="UKK01764.2"/>
    <property type="molecule type" value="Genomic_DNA"/>
</dbReference>
<protein>
    <submittedName>
        <fullName evidence="2">Uncharacterized protein</fullName>
    </submittedName>
</protein>
<sequence length="729" mass="85079">MPSIFLRQNKGPYKTGTYDIEVSGPEIYQPCELFLFYRHKLNEPIPDEIGIFNEKYSEWSQGNNDKFTLKLNGYKEKQGPLNVDVYFNKFDSGLVRPLLFVVYFGGDFKSGGKYYKYSEFSHLFNGVSSINLSVLIDYKVGEDEKQLLQQLLTEDEKRNDILIYRIDKQVQGWYNNDKIFLSTKVTIREANGDSYGFCKNTHTPKETDKRSCVMYNDDVLKSWTNDDYGKYTELSHIQNEKYTKLTVYWSDKLNIPLMVECVKKGYQDKVVHSYYFQTRYKHKPYWRRLYNTTYEELLGEQVKDEDQIQSILTSNVSQLLRVLEKIEFLLINSIIILLEQTTSYGETSVEKLIKNDNPQITLTSRITEAQPDPVNVVRKPCKKLEDSGYLCYRHSFSISQSYESGELRLMLPSEDSDKYTELKLYSHDSSNVSKVLYYEQGHVEMYVYFYQKAGTRGGIGDPRPLLLIYEGEVYKPLSLETYNVKWVRLNGISASSCDNFDDVLINTLSEVVGFLNIVNLDNIHKEASEKEPNTKGDFYDNSTYSVQKFNGQGIDIRVTYENKNCYRVYTYTPGNTNGYRLGLVTHGRNKMNIQYPLNKQLKCVLTYYSLYDFHLEHPVLVELRFSETDSEYFILKINDGEKGWEKLESYKVDKNNIEKSLYQIRTQLGISFRGKNDGKTLFDPKNCNENKNRGVVLGLLTGLTLLAGGAGLIYYKLPHFYQYFYRRFY</sequence>
<accession>A0A976MBV5</accession>
<feature type="transmembrane region" description="Helical" evidence="1">
    <location>
        <begin position="695"/>
        <end position="717"/>
    </location>
</feature>
<name>A0A976MBV5_THEOR</name>
<gene>
    <name evidence="2" type="ORF">MACK_001117</name>
</gene>
<evidence type="ECO:0000313" key="3">
    <source>
        <dbReference type="Proteomes" id="UP000244811"/>
    </source>
</evidence>
<evidence type="ECO:0000256" key="1">
    <source>
        <dbReference type="SAM" id="Phobius"/>
    </source>
</evidence>
<evidence type="ECO:0000313" key="2">
    <source>
        <dbReference type="EMBL" id="UKK01764.2"/>
    </source>
</evidence>
<dbReference type="AlphaFoldDB" id="A0A976MBV5"/>
<dbReference type="Proteomes" id="UP000244811">
    <property type="component" value="Chromosome 2"/>
</dbReference>
<keyword evidence="1" id="KW-0812">Transmembrane</keyword>
<proteinExistence type="predicted"/>
<organism evidence="2 3">
    <name type="scientific">Theileria orientalis</name>
    <dbReference type="NCBI Taxonomy" id="68886"/>
    <lineage>
        <taxon>Eukaryota</taxon>
        <taxon>Sar</taxon>
        <taxon>Alveolata</taxon>
        <taxon>Apicomplexa</taxon>
        <taxon>Aconoidasida</taxon>
        <taxon>Piroplasmida</taxon>
        <taxon>Theileriidae</taxon>
        <taxon>Theileria</taxon>
    </lineage>
</organism>